<name>A0AAJ6QTB2_9ACAR</name>
<dbReference type="PANTHER" id="PTHR12385">
    <property type="entry name" value="CHOLINE TRANSPORTER-LIKE (SLC FAMILY 44)"/>
    <property type="match status" value="1"/>
</dbReference>
<feature type="transmembrane region" description="Helical" evidence="7">
    <location>
        <begin position="561"/>
        <end position="585"/>
    </location>
</feature>
<gene>
    <name evidence="10" type="primary">LOC100906644</name>
</gene>
<keyword evidence="6" id="KW-0325">Glycoprotein</keyword>
<keyword evidence="3 7" id="KW-0812">Transmembrane</keyword>
<comment type="function">
    <text evidence="7">Choline transporter.</text>
</comment>
<feature type="transmembrane region" description="Helical" evidence="7">
    <location>
        <begin position="107"/>
        <end position="128"/>
    </location>
</feature>
<feature type="transmembrane region" description="Helical" evidence="7">
    <location>
        <begin position="396"/>
        <end position="417"/>
    </location>
</feature>
<evidence type="ECO:0000313" key="9">
    <source>
        <dbReference type="Proteomes" id="UP000694867"/>
    </source>
</evidence>
<keyword evidence="4 7" id="KW-1133">Transmembrane helix</keyword>
<feature type="compositionally biased region" description="Basic and acidic residues" evidence="8">
    <location>
        <begin position="65"/>
        <end position="92"/>
    </location>
</feature>
<organism evidence="9 10">
    <name type="scientific">Galendromus occidentalis</name>
    <name type="common">western predatory mite</name>
    <dbReference type="NCBI Taxonomy" id="34638"/>
    <lineage>
        <taxon>Eukaryota</taxon>
        <taxon>Metazoa</taxon>
        <taxon>Ecdysozoa</taxon>
        <taxon>Arthropoda</taxon>
        <taxon>Chelicerata</taxon>
        <taxon>Arachnida</taxon>
        <taxon>Acari</taxon>
        <taxon>Parasitiformes</taxon>
        <taxon>Mesostigmata</taxon>
        <taxon>Gamasina</taxon>
        <taxon>Phytoseioidea</taxon>
        <taxon>Phytoseiidae</taxon>
        <taxon>Typhlodrominae</taxon>
        <taxon>Galendromus</taxon>
    </lineage>
</organism>
<dbReference type="KEGG" id="goe:100906644"/>
<protein>
    <recommendedName>
        <fullName evidence="7">Choline transporter-like protein</fullName>
    </recommendedName>
</protein>
<feature type="region of interest" description="Disordered" evidence="8">
    <location>
        <begin position="65"/>
        <end position="97"/>
    </location>
</feature>
<dbReference type="InterPro" id="IPR007603">
    <property type="entry name" value="Choline_transptr-like"/>
</dbReference>
<feature type="transmembrane region" description="Helical" evidence="7">
    <location>
        <begin position="437"/>
        <end position="466"/>
    </location>
</feature>
<feature type="transmembrane region" description="Helical" evidence="7">
    <location>
        <begin position="664"/>
        <end position="685"/>
    </location>
</feature>
<evidence type="ECO:0000256" key="4">
    <source>
        <dbReference type="ARBA" id="ARBA00022989"/>
    </source>
</evidence>
<feature type="region of interest" description="Disordered" evidence="8">
    <location>
        <begin position="1"/>
        <end position="36"/>
    </location>
</feature>
<dbReference type="GO" id="GO:0022857">
    <property type="term" value="F:transmembrane transporter activity"/>
    <property type="evidence" value="ECO:0007669"/>
    <property type="project" value="UniProtKB-UniRule"/>
</dbReference>
<dbReference type="PANTHER" id="PTHR12385:SF14">
    <property type="entry name" value="CHOLINE TRANSPORTER-LIKE 2"/>
    <property type="match status" value="1"/>
</dbReference>
<feature type="transmembrane region" description="Helical" evidence="7">
    <location>
        <begin position="486"/>
        <end position="511"/>
    </location>
</feature>
<dbReference type="Proteomes" id="UP000694867">
    <property type="component" value="Unplaced"/>
</dbReference>
<evidence type="ECO:0000256" key="3">
    <source>
        <dbReference type="ARBA" id="ARBA00022692"/>
    </source>
</evidence>
<keyword evidence="9" id="KW-1185">Reference proteome</keyword>
<evidence type="ECO:0000256" key="7">
    <source>
        <dbReference type="RuleBase" id="RU368066"/>
    </source>
</evidence>
<dbReference type="Pfam" id="PF04515">
    <property type="entry name" value="Choline_transpo"/>
    <property type="match status" value="1"/>
</dbReference>
<dbReference type="AlphaFoldDB" id="A0AAJ6QTB2"/>
<reference evidence="10" key="1">
    <citation type="submission" date="2025-08" db="UniProtKB">
        <authorList>
            <consortium name="RefSeq"/>
        </authorList>
    </citation>
    <scope>IDENTIFICATION</scope>
</reference>
<proteinExistence type="inferred from homology"/>
<evidence type="ECO:0000256" key="6">
    <source>
        <dbReference type="ARBA" id="ARBA00023180"/>
    </source>
</evidence>
<evidence type="ECO:0000256" key="1">
    <source>
        <dbReference type="ARBA" id="ARBA00004141"/>
    </source>
</evidence>
<feature type="transmembrane region" description="Helical" evidence="7">
    <location>
        <begin position="518"/>
        <end position="541"/>
    </location>
</feature>
<sequence length="768" mass="88354">MPRKRRDSYSDEDSYDRRPQRRRDDHPRRYDQREESGLDLRDDRRRVDRLDDRWQDRRDHRWQDRRDDRRDERRGRRHRSPDDSLRKREPSPKRKIPTRVRRSCTDVVFLLLFILTVVTWLALAMIVFTQVNVRELIANIVKDGQDGRCGAEGRGKFLYLKNFKDVFKMDGLLPNIGSDDREKWCVEECPRELIYFNTTTNEADVQYMACFVNATERIRAKRGGQKLTELKNQIEEKQCAEYVYPTRTILSFCIPDLRDLNQKLEKIIERKHAGELSQYDWEFHKMKSNNVTQEITELAQPETVVQIVLDLWDSRLLILGGLGVSLILALLWMLLMRYFAGFIVWVTTLLLPAVFGALTVFCGFWTYAIHGVNQDSFQVQRISNPVYLVSRYEFRLAVSIIVGTFFLVSLALLAFLWKRIRVAVALLKQASRSISNLPTLLIFPIFPYLLQAAGVALGVSIIFLISTLRSEVAKKNNDFVNTCKEALGALSSEDACVHILTALSTGVYVHVFNIFCSFWIVMFVGSFGYLVVAHAVARYFWTHKDAGTECMAVGASFGTAALYHTGTVAFGSLIVSIVSIVRIVLEWFQNKTKKSGDSSWLHKVAKCCSCCFFILEKFLKYINKNAFIMVAMYGKNFCRSAGKAFSLIVSNALRTLVVTKLTDFVIFIAKFVTSATSAMILYFVIQAESLQRPLKIPPLFSVFVPVVATGIASFVVTSCFFNVYRSAVDTLFLCFLEDKKINDGSRERPYKMPSELKKIFDRKNHRRA</sequence>
<evidence type="ECO:0000256" key="2">
    <source>
        <dbReference type="ARBA" id="ARBA00007168"/>
    </source>
</evidence>
<comment type="subcellular location">
    <subcellularLocation>
        <location evidence="7">Cell membrane</location>
        <topology evidence="7">Multi-pass membrane protein</topology>
    </subcellularLocation>
    <subcellularLocation>
        <location evidence="1">Membrane</location>
        <topology evidence="1">Multi-pass membrane protein</topology>
    </subcellularLocation>
</comment>
<feature type="compositionally biased region" description="Basic and acidic residues" evidence="8">
    <location>
        <begin position="15"/>
        <end position="36"/>
    </location>
</feature>
<keyword evidence="5 7" id="KW-0472">Membrane</keyword>
<dbReference type="GO" id="GO:0005886">
    <property type="term" value="C:plasma membrane"/>
    <property type="evidence" value="ECO:0007669"/>
    <property type="project" value="UniProtKB-SubCell"/>
</dbReference>
<evidence type="ECO:0000256" key="5">
    <source>
        <dbReference type="ARBA" id="ARBA00023136"/>
    </source>
</evidence>
<feature type="transmembrane region" description="Helical" evidence="7">
    <location>
        <begin position="342"/>
        <end position="367"/>
    </location>
</feature>
<evidence type="ECO:0000256" key="8">
    <source>
        <dbReference type="SAM" id="MobiDB-lite"/>
    </source>
</evidence>
<evidence type="ECO:0000313" key="10">
    <source>
        <dbReference type="RefSeq" id="XP_003743359.1"/>
    </source>
</evidence>
<feature type="transmembrane region" description="Helical" evidence="7">
    <location>
        <begin position="700"/>
        <end position="723"/>
    </location>
</feature>
<accession>A0AAJ6QTB2</accession>
<comment type="similarity">
    <text evidence="2 7">Belongs to the CTL (choline transporter-like) family.</text>
</comment>
<feature type="transmembrane region" description="Helical" evidence="7">
    <location>
        <begin position="316"/>
        <end position="335"/>
    </location>
</feature>
<dbReference type="GeneID" id="100906644"/>
<dbReference type="RefSeq" id="XP_003743359.1">
    <property type="nucleotide sequence ID" value="XM_003743311.1"/>
</dbReference>